<dbReference type="AlphaFoldDB" id="Q0B245"/>
<dbReference type="Gene3D" id="1.20.140.10">
    <property type="entry name" value="Butyryl-CoA Dehydrogenase, subunit A, domain 3"/>
    <property type="match status" value="1"/>
</dbReference>
<dbReference type="GO" id="GO:0005504">
    <property type="term" value="F:fatty acid binding"/>
    <property type="evidence" value="ECO:0007669"/>
    <property type="project" value="TreeGrafter"/>
</dbReference>
<sequence length="582" mass="62854">MLDQPTYEQDARYTRALASLLTHPSFDAVRDEPDRYTMQSRIYEQLHLLNRHAGGGTALLADRHRLFDTLAFAATVSPPLFNVAQAHYGVCLATIKTLGKPSVELDRIIDELDSLSSVAAILITEVGVACSHLSVATRAEYDPATDSFVLVTPNERACKMMANVALDGVAKTGVVFAQLWCGGENRGLFPFVVPIRDRVRVFDGIHVKALAGVSSMGLDYSLVSFARVRVPRTHWLQDTATIDANGQFHDPLGADQRLVRSLGVSANATTATAVGVSAAARACIWTNLRYAQRRTTGARLGGNRRMLEFRNQQSLLFGALAEAFVISHFARRLVASDGSEAMSSDIAAVPWAAVHRMGALTKAVTVAGAADVIRNCRRASGAHGCLGANRFGSYEDLTDAYSSAGGDNQLILLEIGRELASSPSRLSADIGTPERIDDAAALRQLARFEEHRQHARATHGLALDASDPEAAFAAWNPRLPALLDLARAHGRRIALEGFLQDVHAADDADSALALATIYALEHFGGSLDYVERDRALSGAFDIVLGDLDRLLDAFGLSTELIRAPMAQDDYVHAYIGGEWPDL</sequence>
<feature type="domain" description="Acyl-CoA oxidase C-alpha1" evidence="1">
    <location>
        <begin position="284"/>
        <end position="419"/>
    </location>
</feature>
<dbReference type="InterPro" id="IPR036250">
    <property type="entry name" value="AcylCo_DH-like_C"/>
</dbReference>
<dbReference type="eggNOG" id="COG1960">
    <property type="taxonomic scope" value="Bacteria"/>
</dbReference>
<dbReference type="Pfam" id="PF22924">
    <property type="entry name" value="ACOX_C_alpha1"/>
    <property type="match status" value="1"/>
</dbReference>
<dbReference type="InterPro" id="IPR055060">
    <property type="entry name" value="ACOX_C_alpha1"/>
</dbReference>
<proteinExistence type="predicted"/>
<dbReference type="Gene3D" id="2.40.110.10">
    <property type="entry name" value="Butyryl-CoA Dehydrogenase, subunit A, domain 2"/>
    <property type="match status" value="1"/>
</dbReference>
<dbReference type="PANTHER" id="PTHR10909">
    <property type="entry name" value="ELECTRON TRANSPORT OXIDOREDUCTASE"/>
    <property type="match status" value="1"/>
</dbReference>
<dbReference type="InterPro" id="IPR046373">
    <property type="entry name" value="Acyl-CoA_Oxase/DH_mid-dom_sf"/>
</dbReference>
<dbReference type="GO" id="GO:0055088">
    <property type="term" value="P:lipid homeostasis"/>
    <property type="evidence" value="ECO:0007669"/>
    <property type="project" value="TreeGrafter"/>
</dbReference>
<dbReference type="Proteomes" id="UP000000662">
    <property type="component" value="Chromosome 3"/>
</dbReference>
<dbReference type="InterPro" id="IPR009100">
    <property type="entry name" value="AcylCoA_DH/oxidase_NM_dom_sf"/>
</dbReference>
<keyword evidence="3" id="KW-1185">Reference proteome</keyword>
<dbReference type="SUPFAM" id="SSF47203">
    <property type="entry name" value="Acyl-CoA dehydrogenase C-terminal domain-like"/>
    <property type="match status" value="2"/>
</dbReference>
<evidence type="ECO:0000313" key="3">
    <source>
        <dbReference type="Proteomes" id="UP000000662"/>
    </source>
</evidence>
<protein>
    <recommendedName>
        <fullName evidence="1">Acyl-CoA oxidase C-alpha1 domain-containing protein</fullName>
    </recommendedName>
</protein>
<dbReference type="GeneID" id="93088560"/>
<dbReference type="GO" id="GO:0071949">
    <property type="term" value="F:FAD binding"/>
    <property type="evidence" value="ECO:0007669"/>
    <property type="project" value="InterPro"/>
</dbReference>
<dbReference type="KEGG" id="bam:Bamb_6234"/>
<dbReference type="InterPro" id="IPR012258">
    <property type="entry name" value="Acyl-CoA_oxidase"/>
</dbReference>
<accession>Q0B245</accession>
<gene>
    <name evidence="2" type="ordered locus">Bamb_6234</name>
</gene>
<dbReference type="GO" id="GO:0003997">
    <property type="term" value="F:acyl-CoA oxidase activity"/>
    <property type="evidence" value="ECO:0007669"/>
    <property type="project" value="InterPro"/>
</dbReference>
<evidence type="ECO:0000313" key="2">
    <source>
        <dbReference type="EMBL" id="ABI91778.1"/>
    </source>
</evidence>
<dbReference type="EMBL" id="CP000442">
    <property type="protein sequence ID" value="ABI91778.1"/>
    <property type="molecule type" value="Genomic_DNA"/>
</dbReference>
<dbReference type="SUPFAM" id="SSF56645">
    <property type="entry name" value="Acyl-CoA dehydrogenase NM domain-like"/>
    <property type="match status" value="1"/>
</dbReference>
<dbReference type="GO" id="GO:0033540">
    <property type="term" value="P:fatty acid beta-oxidation using acyl-CoA oxidase"/>
    <property type="evidence" value="ECO:0007669"/>
    <property type="project" value="TreeGrafter"/>
</dbReference>
<evidence type="ECO:0000259" key="1">
    <source>
        <dbReference type="Pfam" id="PF22924"/>
    </source>
</evidence>
<name>Q0B245_BURCM</name>
<dbReference type="PATRIC" id="fig|339670.21.peg.6099"/>
<organism evidence="2 3">
    <name type="scientific">Burkholderia ambifaria (strain ATCC BAA-244 / DSM 16087 / CCUG 44356 / LMG 19182 / AMMD)</name>
    <name type="common">Burkholderia cepacia (strain AMMD)</name>
    <dbReference type="NCBI Taxonomy" id="339670"/>
    <lineage>
        <taxon>Bacteria</taxon>
        <taxon>Pseudomonadati</taxon>
        <taxon>Pseudomonadota</taxon>
        <taxon>Betaproteobacteria</taxon>
        <taxon>Burkholderiales</taxon>
        <taxon>Burkholderiaceae</taxon>
        <taxon>Burkholderia</taxon>
        <taxon>Burkholderia cepacia complex</taxon>
    </lineage>
</organism>
<dbReference type="RefSeq" id="WP_011661107.1">
    <property type="nucleotide sequence ID" value="NC_008392.1"/>
</dbReference>
<reference evidence="2" key="1">
    <citation type="submission" date="2006-08" db="EMBL/GenBank/DDBJ databases">
        <title>Complete sequence of Chromosome 3 of Burkholderia cepacia AMMD.</title>
        <authorList>
            <consortium name="US DOE Joint Genome Institute"/>
            <person name="Copeland A."/>
            <person name="Lucas S."/>
            <person name="Lapidus A."/>
            <person name="Barry K."/>
            <person name="Detter J.C."/>
            <person name="Glavina del Rio T."/>
            <person name="Hammon N."/>
            <person name="Israni S."/>
            <person name="Pitluck S."/>
            <person name="Bruce D."/>
            <person name="Chain P."/>
            <person name="Malfatti S."/>
            <person name="Shin M."/>
            <person name="Vergez L."/>
            <person name="Schmutz J."/>
            <person name="Larimer F."/>
            <person name="Land M."/>
            <person name="Hauser L."/>
            <person name="Kyrpides N."/>
            <person name="Kim E."/>
            <person name="Parke J."/>
            <person name="Coenye T."/>
            <person name="Konstantinidis K."/>
            <person name="Ramette A."/>
            <person name="Tiedje J."/>
            <person name="Richardson P."/>
        </authorList>
    </citation>
    <scope>NUCLEOTIDE SEQUENCE</scope>
    <source>
        <strain evidence="2">AMMD</strain>
    </source>
</reference>